<dbReference type="AlphaFoldDB" id="A0A077LYM4"/>
<comment type="caution">
    <text evidence="2">The sequence shown here is derived from an EMBL/GenBank/DDBJ whole genome shotgun (WGS) entry which is preliminary data.</text>
</comment>
<dbReference type="Gene3D" id="3.10.310.70">
    <property type="match status" value="1"/>
</dbReference>
<dbReference type="InterPro" id="IPR033932">
    <property type="entry name" value="YtcJ-like"/>
</dbReference>
<dbReference type="InterPro" id="IPR013108">
    <property type="entry name" value="Amidohydro_3"/>
</dbReference>
<dbReference type="PANTHER" id="PTHR22642:SF2">
    <property type="entry name" value="PROTEIN LONG AFTER FAR-RED 3"/>
    <property type="match status" value="1"/>
</dbReference>
<dbReference type="GO" id="GO:0016810">
    <property type="term" value="F:hydrolase activity, acting on carbon-nitrogen (but not peptide) bonds"/>
    <property type="evidence" value="ECO:0007669"/>
    <property type="project" value="InterPro"/>
</dbReference>
<reference evidence="2 3" key="1">
    <citation type="journal article" date="2013" name="ISME J.">
        <title>A metabolic model for members of the genus Tetrasphaera involved in enhanced biological phosphorus removal.</title>
        <authorList>
            <person name="Kristiansen R."/>
            <person name="Nguyen H.T.T."/>
            <person name="Saunders A.M."/>
            <person name="Nielsen J.L."/>
            <person name="Wimmer R."/>
            <person name="Le V.Q."/>
            <person name="McIlroy S.J."/>
            <person name="Petrovski S."/>
            <person name="Seviour R.J."/>
            <person name="Calteau A."/>
            <person name="Nielsen K.L."/>
            <person name="Nielsen P.H."/>
        </authorList>
    </citation>
    <scope>NUCLEOTIDE SEQUENCE [LARGE SCALE GENOMIC DNA]</scope>
    <source>
        <strain evidence="2 3">T1-X7</strain>
    </source>
</reference>
<gene>
    <name evidence="2" type="ORF">BN12_3960005</name>
</gene>
<dbReference type="InterPro" id="IPR011059">
    <property type="entry name" value="Metal-dep_hydrolase_composite"/>
</dbReference>
<evidence type="ECO:0000313" key="3">
    <source>
        <dbReference type="Proteomes" id="UP000035721"/>
    </source>
</evidence>
<dbReference type="Proteomes" id="UP000035721">
    <property type="component" value="Unassembled WGS sequence"/>
</dbReference>
<organism evidence="2 3">
    <name type="scientific">Nostocoides japonicum T1-X7</name>
    <dbReference type="NCBI Taxonomy" id="1194083"/>
    <lineage>
        <taxon>Bacteria</taxon>
        <taxon>Bacillati</taxon>
        <taxon>Actinomycetota</taxon>
        <taxon>Actinomycetes</taxon>
        <taxon>Micrococcales</taxon>
        <taxon>Intrasporangiaceae</taxon>
        <taxon>Nostocoides</taxon>
    </lineage>
</organism>
<feature type="domain" description="Amidohydrolase 3" evidence="1">
    <location>
        <begin position="60"/>
        <end position="534"/>
    </location>
</feature>
<dbReference type="SUPFAM" id="SSF51338">
    <property type="entry name" value="Composite domain of metallo-dependent hydrolases"/>
    <property type="match status" value="1"/>
</dbReference>
<protein>
    <submittedName>
        <fullName evidence="2">Putative Amidohydrolase domain protein</fullName>
    </submittedName>
</protein>
<dbReference type="OrthoDB" id="3238066at2"/>
<dbReference type="Gene3D" id="2.30.40.10">
    <property type="entry name" value="Urease, subunit C, domain 1"/>
    <property type="match status" value="1"/>
</dbReference>
<keyword evidence="2" id="KW-0378">Hydrolase</keyword>
<name>A0A077LYM4_9MICO</name>
<dbReference type="PANTHER" id="PTHR22642">
    <property type="entry name" value="IMIDAZOLONEPROPIONASE"/>
    <property type="match status" value="1"/>
</dbReference>
<dbReference type="EMBL" id="CAJB01000330">
    <property type="protein sequence ID" value="CCH79013.1"/>
    <property type="molecule type" value="Genomic_DNA"/>
</dbReference>
<evidence type="ECO:0000313" key="2">
    <source>
        <dbReference type="EMBL" id="CCH79013.1"/>
    </source>
</evidence>
<proteinExistence type="predicted"/>
<accession>A0A077LYM4</accession>
<dbReference type="STRING" id="1194083.BN12_3960005"/>
<dbReference type="Pfam" id="PF07969">
    <property type="entry name" value="Amidohydro_3"/>
    <property type="match status" value="1"/>
</dbReference>
<dbReference type="InterPro" id="IPR032466">
    <property type="entry name" value="Metal_Hydrolase"/>
</dbReference>
<dbReference type="SUPFAM" id="SSF51556">
    <property type="entry name" value="Metallo-dependent hydrolases"/>
    <property type="match status" value="1"/>
</dbReference>
<sequence length="541" mass="57862">MSSRPTDIDVKIVHGPHIETLTPHGRVEALAVSAGRVAGIGALEELTSTYPTANVTRMPGELLVPGFNDAHVHPLFAAEPELRVNLEPATVTSTDHALHVLREKASGTPPGDWIVGAGYDVIHAPDPQLDRGLLDSVSTEHPIYVIGSTWHAAIANTPALDAITTDPTIGDESGGYFARDGDHLTGWMFELPHMNVAWSGSDRPDLLPALPRPALVGALRTQHRIFNAHGITSYTDALVTPHTWEAYRQLFKEGDPTTRASVALWHTHRDLLDHGDFGSANDEWLRLVGVKLMYDGAISGGTCLCSGPYASATDTGNGIQVMTRGDLFQIVAELHGRGIRACVHANGDRAISDVLDAVEHAQAARPDERLAHRIEHCSLLDDHLIARIAATGCIPIPFSGFIYHHGDSLVSRYGAERAGRVARHRSLLAAGITVAGSSDYPCGPLDVMAGLHSMTTRVTTSGAVVGRAERVDALIALCVYSAGSAHATGEGTIKGRLAPGLLADFTVLSRDIVRNPDWFQDCSVLATWIDGREVWAAPGTI</sequence>
<dbReference type="CDD" id="cd01300">
    <property type="entry name" value="YtcJ_like"/>
    <property type="match status" value="1"/>
</dbReference>
<keyword evidence="3" id="KW-1185">Reference proteome</keyword>
<evidence type="ECO:0000259" key="1">
    <source>
        <dbReference type="Pfam" id="PF07969"/>
    </source>
</evidence>
<dbReference type="Gene3D" id="3.20.20.140">
    <property type="entry name" value="Metal-dependent hydrolases"/>
    <property type="match status" value="1"/>
</dbReference>